<comment type="similarity">
    <text evidence="8">Belongs to the uracil-DNA glycosylase (UDG) superfamily. Type 5 (UDGb) family.</text>
</comment>
<evidence type="ECO:0000256" key="2">
    <source>
        <dbReference type="ARBA" id="ARBA00022723"/>
    </source>
</evidence>
<evidence type="ECO:0000259" key="11">
    <source>
        <dbReference type="SMART" id="SM00986"/>
    </source>
</evidence>
<dbReference type="PANTHER" id="PTHR33693">
    <property type="entry name" value="TYPE-5 URACIL-DNA GLYCOSYLASE"/>
    <property type="match status" value="1"/>
</dbReference>
<dbReference type="InterPro" id="IPR005122">
    <property type="entry name" value="Uracil-DNA_glycosylase-like"/>
</dbReference>
<keyword evidence="5" id="KW-0408">Iron</keyword>
<evidence type="ECO:0000256" key="8">
    <source>
        <dbReference type="ARBA" id="ARBA00023779"/>
    </source>
</evidence>
<dbReference type="InterPro" id="IPR044147">
    <property type="entry name" value="UdgB-like"/>
</dbReference>
<dbReference type="InterPro" id="IPR036895">
    <property type="entry name" value="Uracil-DNA_glycosylase-like_sf"/>
</dbReference>
<dbReference type="SMART" id="SM00987">
    <property type="entry name" value="UreE_C"/>
    <property type="match status" value="1"/>
</dbReference>
<keyword evidence="7" id="KW-0234">DNA repair</keyword>
<dbReference type="EMBL" id="UESZ01000001">
    <property type="protein sequence ID" value="SSA35760.1"/>
    <property type="molecule type" value="Genomic_DNA"/>
</dbReference>
<evidence type="ECO:0000256" key="1">
    <source>
        <dbReference type="ARBA" id="ARBA00022485"/>
    </source>
</evidence>
<evidence type="ECO:0000256" key="3">
    <source>
        <dbReference type="ARBA" id="ARBA00022763"/>
    </source>
</evidence>
<sequence length="286" mass="30254">MPGTQTGNVGTVERLPHPVTGALMTSPATPGDGWPGDAATSDTPRANSAIDVRRLAADAPDLTELSARLTVCRACPRLVAWRKECAHVKKAAYADQPYWGRPVAGFGDTKPWLLAFGLAPAANGGNRTGRNFTGDPSAAWLFEALHRAGLATLPTSDNAGDGQRLTGVRLLNPLRCAPPKNKPTPAELSTCAPWVARELELVLPAARVVLCLGAIGWSAALTALANAGVDIPRPRPKFGHGTEATVAGLHLLGCYHPSPHNTYTGRLTHQMFDEIITRAMQLADQT</sequence>
<dbReference type="AlphaFoldDB" id="A0A2Y8ZTN5"/>
<dbReference type="CDD" id="cd10031">
    <property type="entry name" value="UDG-F5_TTUDGB_like"/>
    <property type="match status" value="1"/>
</dbReference>
<evidence type="ECO:0000256" key="6">
    <source>
        <dbReference type="ARBA" id="ARBA00023014"/>
    </source>
</evidence>
<accession>A0A2Y8ZTN5</accession>
<keyword evidence="6" id="KW-0411">Iron-sulfur</keyword>
<gene>
    <name evidence="12" type="ORF">SAMN04489750_3132</name>
</gene>
<dbReference type="Pfam" id="PF03167">
    <property type="entry name" value="UDG"/>
    <property type="match status" value="1"/>
</dbReference>
<evidence type="ECO:0000256" key="5">
    <source>
        <dbReference type="ARBA" id="ARBA00023004"/>
    </source>
</evidence>
<dbReference type="OrthoDB" id="9787663at2"/>
<organism evidence="12 13">
    <name type="scientific">Branchiibius hedensis</name>
    <dbReference type="NCBI Taxonomy" id="672460"/>
    <lineage>
        <taxon>Bacteria</taxon>
        <taxon>Bacillati</taxon>
        <taxon>Actinomycetota</taxon>
        <taxon>Actinomycetes</taxon>
        <taxon>Micrococcales</taxon>
        <taxon>Dermacoccaceae</taxon>
        <taxon>Branchiibius</taxon>
    </lineage>
</organism>
<proteinExistence type="inferred from homology"/>
<feature type="region of interest" description="Disordered" evidence="10">
    <location>
        <begin position="1"/>
        <end position="46"/>
    </location>
</feature>
<dbReference type="Proteomes" id="UP000250028">
    <property type="component" value="Unassembled WGS sequence"/>
</dbReference>
<evidence type="ECO:0000313" key="12">
    <source>
        <dbReference type="EMBL" id="SSA35760.1"/>
    </source>
</evidence>
<dbReference type="GO" id="GO:0004844">
    <property type="term" value="F:uracil DNA N-glycosylase activity"/>
    <property type="evidence" value="ECO:0007669"/>
    <property type="project" value="InterPro"/>
</dbReference>
<keyword evidence="3" id="KW-0227">DNA damage</keyword>
<dbReference type="GO" id="GO:0046872">
    <property type="term" value="F:metal ion binding"/>
    <property type="evidence" value="ECO:0007669"/>
    <property type="project" value="UniProtKB-KW"/>
</dbReference>
<keyword evidence="2" id="KW-0479">Metal-binding</keyword>
<dbReference type="PANTHER" id="PTHR33693:SF3">
    <property type="entry name" value="TYPE-5 URACIL-DNA GLYCOSYLASE"/>
    <property type="match status" value="1"/>
</dbReference>
<dbReference type="GO" id="GO:0051539">
    <property type="term" value="F:4 iron, 4 sulfur cluster binding"/>
    <property type="evidence" value="ECO:0007669"/>
    <property type="project" value="UniProtKB-KW"/>
</dbReference>
<keyword evidence="1" id="KW-0004">4Fe-4S</keyword>
<evidence type="ECO:0000313" key="13">
    <source>
        <dbReference type="Proteomes" id="UP000250028"/>
    </source>
</evidence>
<reference evidence="13" key="1">
    <citation type="submission" date="2016-10" db="EMBL/GenBank/DDBJ databases">
        <authorList>
            <person name="Varghese N."/>
            <person name="Submissions S."/>
        </authorList>
    </citation>
    <scope>NUCLEOTIDE SEQUENCE [LARGE SCALE GENOMIC DNA]</scope>
    <source>
        <strain evidence="13">DSM 22951</strain>
    </source>
</reference>
<name>A0A2Y8ZTN5_9MICO</name>
<dbReference type="GO" id="GO:0006284">
    <property type="term" value="P:base-excision repair"/>
    <property type="evidence" value="ECO:0007669"/>
    <property type="project" value="InterPro"/>
</dbReference>
<protein>
    <recommendedName>
        <fullName evidence="9">Type-5 uracil-DNA glycosylase</fullName>
    </recommendedName>
</protein>
<keyword evidence="4" id="KW-0378">Hydrolase</keyword>
<dbReference type="InterPro" id="IPR051536">
    <property type="entry name" value="UDG_Type-4/5"/>
</dbReference>
<dbReference type="GO" id="GO:0033958">
    <property type="term" value="F:DNA-deoxyinosine glycosylase activity"/>
    <property type="evidence" value="ECO:0007669"/>
    <property type="project" value="InterPro"/>
</dbReference>
<evidence type="ECO:0000256" key="9">
    <source>
        <dbReference type="ARBA" id="ARBA00023887"/>
    </source>
</evidence>
<evidence type="ECO:0000256" key="10">
    <source>
        <dbReference type="SAM" id="MobiDB-lite"/>
    </source>
</evidence>
<evidence type="ECO:0000256" key="4">
    <source>
        <dbReference type="ARBA" id="ARBA00022801"/>
    </source>
</evidence>
<feature type="domain" description="Uracil-DNA glycosylase-like" evidence="11">
    <location>
        <begin position="104"/>
        <end position="276"/>
    </location>
</feature>
<evidence type="ECO:0000256" key="7">
    <source>
        <dbReference type="ARBA" id="ARBA00023204"/>
    </source>
</evidence>
<dbReference type="Gene3D" id="3.40.470.10">
    <property type="entry name" value="Uracil-DNA glycosylase-like domain"/>
    <property type="match status" value="1"/>
</dbReference>
<keyword evidence="13" id="KW-1185">Reference proteome</keyword>
<dbReference type="SMART" id="SM00986">
    <property type="entry name" value="UDG"/>
    <property type="match status" value="1"/>
</dbReference>
<dbReference type="SUPFAM" id="SSF52141">
    <property type="entry name" value="Uracil-DNA glycosylase-like"/>
    <property type="match status" value="1"/>
</dbReference>